<protein>
    <submittedName>
        <fullName evidence="1">Uncharacterized protein</fullName>
    </submittedName>
</protein>
<dbReference type="EMBL" id="JOJP01000001">
    <property type="protein sequence ID" value="KEI71696.1"/>
    <property type="molecule type" value="Genomic_DNA"/>
</dbReference>
<dbReference type="AlphaFoldDB" id="A0A081KC20"/>
<sequence>MRVSGSNMDGLAYYQGQFDGKKLVLAQVASEGESRVITTEFIDDEHFNVLLSPSVTYPDHQSL</sequence>
<dbReference type="Proteomes" id="UP000027997">
    <property type="component" value="Unassembled WGS sequence"/>
</dbReference>
<organism evidence="1 2">
    <name type="scientific">Endozoicomonas elysicola</name>
    <dbReference type="NCBI Taxonomy" id="305900"/>
    <lineage>
        <taxon>Bacteria</taxon>
        <taxon>Pseudomonadati</taxon>
        <taxon>Pseudomonadota</taxon>
        <taxon>Gammaproteobacteria</taxon>
        <taxon>Oceanospirillales</taxon>
        <taxon>Endozoicomonadaceae</taxon>
        <taxon>Endozoicomonas</taxon>
    </lineage>
</organism>
<accession>A0A081KC20</accession>
<comment type="caution">
    <text evidence="1">The sequence shown here is derived from an EMBL/GenBank/DDBJ whole genome shotgun (WGS) entry which is preliminary data.</text>
</comment>
<proteinExistence type="predicted"/>
<gene>
    <name evidence="1" type="ORF">GV64_13965</name>
</gene>
<reference evidence="1 2" key="1">
    <citation type="submission" date="2014-06" db="EMBL/GenBank/DDBJ databases">
        <title>Whole Genome Sequences of Three Symbiotic Endozoicomonas Bacteria.</title>
        <authorList>
            <person name="Neave M.J."/>
            <person name="Apprill A."/>
            <person name="Voolstra C.R."/>
        </authorList>
    </citation>
    <scope>NUCLEOTIDE SEQUENCE [LARGE SCALE GENOMIC DNA]</scope>
    <source>
        <strain evidence="1 2">DSM 22380</strain>
    </source>
</reference>
<evidence type="ECO:0000313" key="2">
    <source>
        <dbReference type="Proteomes" id="UP000027997"/>
    </source>
</evidence>
<name>A0A081KC20_9GAMM</name>
<evidence type="ECO:0000313" key="1">
    <source>
        <dbReference type="EMBL" id="KEI71696.1"/>
    </source>
</evidence>
<keyword evidence="2" id="KW-1185">Reference proteome</keyword>